<comment type="caution">
    <text evidence="2">The sequence shown here is derived from an EMBL/GenBank/DDBJ whole genome shotgun (WGS) entry which is preliminary data.</text>
</comment>
<dbReference type="Pfam" id="PF11977">
    <property type="entry name" value="RNase_Zc3h12a"/>
    <property type="match status" value="1"/>
</dbReference>
<gene>
    <name evidence="2" type="ORF">PMAYCL1PPCAC_10416</name>
</gene>
<organism evidence="2 3">
    <name type="scientific">Pristionchus mayeri</name>
    <dbReference type="NCBI Taxonomy" id="1317129"/>
    <lineage>
        <taxon>Eukaryota</taxon>
        <taxon>Metazoa</taxon>
        <taxon>Ecdysozoa</taxon>
        <taxon>Nematoda</taxon>
        <taxon>Chromadorea</taxon>
        <taxon>Rhabditida</taxon>
        <taxon>Rhabditina</taxon>
        <taxon>Diplogasteromorpha</taxon>
        <taxon>Diplogasteroidea</taxon>
        <taxon>Neodiplogasteridae</taxon>
        <taxon>Pristionchus</taxon>
    </lineage>
</organism>
<evidence type="ECO:0000259" key="1">
    <source>
        <dbReference type="Pfam" id="PF11977"/>
    </source>
</evidence>
<keyword evidence="3" id="KW-1185">Reference proteome</keyword>
<feature type="non-terminal residue" evidence="2">
    <location>
        <position position="1"/>
    </location>
</feature>
<feature type="domain" description="RNase NYN" evidence="1">
    <location>
        <begin position="30"/>
        <end position="142"/>
    </location>
</feature>
<dbReference type="Gene3D" id="3.40.50.11980">
    <property type="match status" value="1"/>
</dbReference>
<dbReference type="AlphaFoldDB" id="A0AAN5CFM4"/>
<reference evidence="3" key="1">
    <citation type="submission" date="2022-10" db="EMBL/GenBank/DDBJ databases">
        <title>Genome assembly of Pristionchus species.</title>
        <authorList>
            <person name="Yoshida K."/>
            <person name="Sommer R.J."/>
        </authorList>
    </citation>
    <scope>NUCLEOTIDE SEQUENCE [LARGE SCALE GENOMIC DNA]</scope>
    <source>
        <strain evidence="3">RS5460</strain>
    </source>
</reference>
<evidence type="ECO:0000313" key="2">
    <source>
        <dbReference type="EMBL" id="GMR40221.1"/>
    </source>
</evidence>
<proteinExistence type="predicted"/>
<protein>
    <recommendedName>
        <fullName evidence="1">RNase NYN domain-containing protein</fullName>
    </recommendedName>
</protein>
<dbReference type="InterPro" id="IPR021869">
    <property type="entry name" value="RNase_Zc3h12_NYN"/>
</dbReference>
<sequence>LEYVGGHCFDVGEHLVDDSFLSTSEPGAVSRLVIIDAANVLHGNNSVPLLEEQKVDAAYILSLVRFFVYKGIECMVVTLHKYMLDTVTENTFIMRRLQELGLLMVMDRTYDDLMLFAVAGEFDGVILSEDQFKAEQQRREFMTPNVRNALQLKVSPIYPRAAADFLPKSKWGQVSKNGHFVVDHLMRFAGSTQDLRNKFFSSPARGGYRFELVEEKYGTWLKRKDKVLKALDDLVAKIQPIMMKTREDVPTLLPRGN</sequence>
<name>A0AAN5CFM4_9BILA</name>
<evidence type="ECO:0000313" key="3">
    <source>
        <dbReference type="Proteomes" id="UP001328107"/>
    </source>
</evidence>
<dbReference type="Proteomes" id="UP001328107">
    <property type="component" value="Unassembled WGS sequence"/>
</dbReference>
<accession>A0AAN5CFM4</accession>
<dbReference type="EMBL" id="BTRK01000003">
    <property type="protein sequence ID" value="GMR40221.1"/>
    <property type="molecule type" value="Genomic_DNA"/>
</dbReference>